<evidence type="ECO:0008006" key="3">
    <source>
        <dbReference type="Google" id="ProtNLM"/>
    </source>
</evidence>
<evidence type="ECO:0000313" key="1">
    <source>
        <dbReference type="EMBL" id="GGM23833.1"/>
    </source>
</evidence>
<accession>A0A917THR4</accession>
<dbReference type="AlphaFoldDB" id="A0A917THR4"/>
<proteinExistence type="predicted"/>
<evidence type="ECO:0000313" key="2">
    <source>
        <dbReference type="Proteomes" id="UP000642070"/>
    </source>
</evidence>
<dbReference type="SUPFAM" id="SSF52540">
    <property type="entry name" value="P-loop containing nucleoside triphosphate hydrolases"/>
    <property type="match status" value="1"/>
</dbReference>
<protein>
    <recommendedName>
        <fullName evidence="3">Cellulose biosynthesis protein BcsQ</fullName>
    </recommendedName>
</protein>
<sequence length="273" mass="29370">MAVIAMVSAKGSPGVSTAALACTLAWNRRVVLAECDPAGGTILTGYLSRMQIQPMGLLQLAAAALRNQLPTSWKQQLIDLDRQRPRRRMVLPGITDPVQAGTIRPTWAALTAFFAELERIHPGFDVIADCGRLTTSAPPWPLLHRADLLLLVVRADSLRTVSPAAPAADLLRRELTQHGSGPGSLALALVGEGPYSRREIEQQLQLPVLLELPNDPRTAALLSDGAGRLRSSPRLLRAAAAAETPVRDAIANRRAHLLTAYTAHTGQEVSHVR</sequence>
<dbReference type="EMBL" id="BMPI01000010">
    <property type="protein sequence ID" value="GGM23833.1"/>
    <property type="molecule type" value="Genomic_DNA"/>
</dbReference>
<reference evidence="1" key="1">
    <citation type="journal article" date="2014" name="Int. J. Syst. Evol. Microbiol.">
        <title>Complete genome sequence of Corynebacterium casei LMG S-19264T (=DSM 44701T), isolated from a smear-ripened cheese.</title>
        <authorList>
            <consortium name="US DOE Joint Genome Institute (JGI-PGF)"/>
            <person name="Walter F."/>
            <person name="Albersmeier A."/>
            <person name="Kalinowski J."/>
            <person name="Ruckert C."/>
        </authorList>
    </citation>
    <scope>NUCLEOTIDE SEQUENCE</scope>
    <source>
        <strain evidence="1">JCM 19831</strain>
    </source>
</reference>
<dbReference type="InterPro" id="IPR027417">
    <property type="entry name" value="P-loop_NTPase"/>
</dbReference>
<dbReference type="Gene3D" id="3.40.50.300">
    <property type="entry name" value="P-loop containing nucleotide triphosphate hydrolases"/>
    <property type="match status" value="1"/>
</dbReference>
<organism evidence="1 2">
    <name type="scientific">Dactylosporangium sucinum</name>
    <dbReference type="NCBI Taxonomy" id="1424081"/>
    <lineage>
        <taxon>Bacteria</taxon>
        <taxon>Bacillati</taxon>
        <taxon>Actinomycetota</taxon>
        <taxon>Actinomycetes</taxon>
        <taxon>Micromonosporales</taxon>
        <taxon>Micromonosporaceae</taxon>
        <taxon>Dactylosporangium</taxon>
    </lineage>
</organism>
<gene>
    <name evidence="1" type="ORF">GCM10007977_026240</name>
</gene>
<reference evidence="1" key="2">
    <citation type="submission" date="2020-09" db="EMBL/GenBank/DDBJ databases">
        <authorList>
            <person name="Sun Q."/>
            <person name="Ohkuma M."/>
        </authorList>
    </citation>
    <scope>NUCLEOTIDE SEQUENCE</scope>
    <source>
        <strain evidence="1">JCM 19831</strain>
    </source>
</reference>
<dbReference type="RefSeq" id="WP_190250048.1">
    <property type="nucleotide sequence ID" value="NZ_BMPI01000010.1"/>
</dbReference>
<name>A0A917THR4_9ACTN</name>
<comment type="caution">
    <text evidence="1">The sequence shown here is derived from an EMBL/GenBank/DDBJ whole genome shotgun (WGS) entry which is preliminary data.</text>
</comment>
<dbReference type="Proteomes" id="UP000642070">
    <property type="component" value="Unassembled WGS sequence"/>
</dbReference>
<keyword evidence="2" id="KW-1185">Reference proteome</keyword>